<feature type="compositionally biased region" description="Polar residues" evidence="1">
    <location>
        <begin position="88"/>
        <end position="97"/>
    </location>
</feature>
<organism evidence="2 3">
    <name type="scientific">Cuscuta epithymum</name>
    <dbReference type="NCBI Taxonomy" id="186058"/>
    <lineage>
        <taxon>Eukaryota</taxon>
        <taxon>Viridiplantae</taxon>
        <taxon>Streptophyta</taxon>
        <taxon>Embryophyta</taxon>
        <taxon>Tracheophyta</taxon>
        <taxon>Spermatophyta</taxon>
        <taxon>Magnoliopsida</taxon>
        <taxon>eudicotyledons</taxon>
        <taxon>Gunneridae</taxon>
        <taxon>Pentapetalae</taxon>
        <taxon>asterids</taxon>
        <taxon>lamiids</taxon>
        <taxon>Solanales</taxon>
        <taxon>Convolvulaceae</taxon>
        <taxon>Cuscuteae</taxon>
        <taxon>Cuscuta</taxon>
        <taxon>Cuscuta subgen. Cuscuta</taxon>
    </lineage>
</organism>
<dbReference type="AlphaFoldDB" id="A0AAV0CKX5"/>
<feature type="compositionally biased region" description="Polar residues" evidence="1">
    <location>
        <begin position="65"/>
        <end position="74"/>
    </location>
</feature>
<accession>A0AAV0CKX5</accession>
<dbReference type="Pfam" id="PF07818">
    <property type="entry name" value="HCNGP"/>
    <property type="match status" value="1"/>
</dbReference>
<comment type="caution">
    <text evidence="2">The sequence shown here is derived from an EMBL/GenBank/DDBJ whole genome shotgun (WGS) entry which is preliminary data.</text>
</comment>
<feature type="compositionally biased region" description="Basic and acidic residues" evidence="1">
    <location>
        <begin position="317"/>
        <end position="327"/>
    </location>
</feature>
<dbReference type="InterPro" id="IPR012479">
    <property type="entry name" value="SAP30BP"/>
</dbReference>
<reference evidence="2" key="1">
    <citation type="submission" date="2022-07" db="EMBL/GenBank/DDBJ databases">
        <authorList>
            <person name="Macas J."/>
            <person name="Novak P."/>
            <person name="Neumann P."/>
        </authorList>
    </citation>
    <scope>NUCLEOTIDE SEQUENCE</scope>
</reference>
<evidence type="ECO:0000256" key="1">
    <source>
        <dbReference type="SAM" id="MobiDB-lite"/>
    </source>
</evidence>
<evidence type="ECO:0000313" key="2">
    <source>
        <dbReference type="EMBL" id="CAH9076588.1"/>
    </source>
</evidence>
<sequence>MASQKKESEGIALLSIYGDEDDEMDDYQKEEFDKDENPIQSDVVFTPENDLCGDDNSRCAALGSVRSSTPSPLVQQPRELGTDHLTPNKVSNFGGSAITTPQLTVSSPPLSQPQWKQLSVVSEKVVSRSRLTIVDYAHDEVAMSPEAEEGEIMISGRAHDVEELQTVLSESQVENPLGSLQGHTPIIQTVPHQSLEASADDTNALSSGDVNMVPAREKEEDLLENFLPPPPKAKCSDELQQKINRFLELKKTTGRSFNAEVRNRKEYRNPDFLRHAVQYQGIDEIGTCFSKDVFDPHGYDSCDFYDEIEADIRRGMERKEQERRNSPKVDFISGGTQPGTVTMGKPNLPLPGTGFNAAPTSVDVIARDSRHNKKSKWDKVDGDRRDTLSAVGAHAALLSAGSGYAAFAQQKRKEVEEKRSCDKKLDRRS</sequence>
<feature type="region of interest" description="Disordered" evidence="1">
    <location>
        <begin position="317"/>
        <end position="355"/>
    </location>
</feature>
<dbReference type="PANTHER" id="PTHR13464:SF0">
    <property type="entry name" value="SAP30-BINDING PROTEIN"/>
    <property type="match status" value="1"/>
</dbReference>
<gene>
    <name evidence="2" type="ORF">CEPIT_LOCUS5950</name>
</gene>
<name>A0AAV0CKX5_9ASTE</name>
<dbReference type="EMBL" id="CAMAPF010000030">
    <property type="protein sequence ID" value="CAH9076588.1"/>
    <property type="molecule type" value="Genomic_DNA"/>
</dbReference>
<feature type="region of interest" description="Disordered" evidence="1">
    <location>
        <begin position="64"/>
        <end position="97"/>
    </location>
</feature>
<dbReference type="GO" id="GO:0005634">
    <property type="term" value="C:nucleus"/>
    <property type="evidence" value="ECO:0007669"/>
    <property type="project" value="TreeGrafter"/>
</dbReference>
<feature type="region of interest" description="Disordered" evidence="1">
    <location>
        <begin position="1"/>
        <end position="22"/>
    </location>
</feature>
<dbReference type="GO" id="GO:0006355">
    <property type="term" value="P:regulation of DNA-templated transcription"/>
    <property type="evidence" value="ECO:0007669"/>
    <property type="project" value="InterPro"/>
</dbReference>
<evidence type="ECO:0008006" key="4">
    <source>
        <dbReference type="Google" id="ProtNLM"/>
    </source>
</evidence>
<keyword evidence="3" id="KW-1185">Reference proteome</keyword>
<dbReference type="Proteomes" id="UP001152523">
    <property type="component" value="Unassembled WGS sequence"/>
</dbReference>
<proteinExistence type="predicted"/>
<evidence type="ECO:0000313" key="3">
    <source>
        <dbReference type="Proteomes" id="UP001152523"/>
    </source>
</evidence>
<dbReference type="PANTHER" id="PTHR13464">
    <property type="entry name" value="TRANSCRIPTIONAL REGULATOR PROTEIN HCNGP"/>
    <property type="match status" value="1"/>
</dbReference>
<protein>
    <recommendedName>
        <fullName evidence="4">SAP30-binding protein</fullName>
    </recommendedName>
</protein>